<accession>A0ABR7VI22</accession>
<feature type="compositionally biased region" description="Low complexity" evidence="1">
    <location>
        <begin position="514"/>
        <end position="523"/>
    </location>
</feature>
<gene>
    <name evidence="3" type="ORF">HPE63_17900</name>
</gene>
<organism evidence="3 4">
    <name type="scientific">Maribacter arenosus</name>
    <dbReference type="NCBI Taxonomy" id="1854708"/>
    <lineage>
        <taxon>Bacteria</taxon>
        <taxon>Pseudomonadati</taxon>
        <taxon>Bacteroidota</taxon>
        <taxon>Flavobacteriia</taxon>
        <taxon>Flavobacteriales</taxon>
        <taxon>Flavobacteriaceae</taxon>
        <taxon>Maribacter</taxon>
    </lineage>
</organism>
<dbReference type="EMBL" id="JABTCG010000010">
    <property type="protein sequence ID" value="MBD0852555.1"/>
    <property type="molecule type" value="Genomic_DNA"/>
</dbReference>
<keyword evidence="2" id="KW-0472">Membrane</keyword>
<feature type="compositionally biased region" description="Gly residues" evidence="1">
    <location>
        <begin position="578"/>
        <end position="603"/>
    </location>
</feature>
<dbReference type="RefSeq" id="WP_188315678.1">
    <property type="nucleotide sequence ID" value="NZ_JABTCG010000010.1"/>
</dbReference>
<feature type="compositionally biased region" description="Basic and acidic residues" evidence="1">
    <location>
        <begin position="340"/>
        <end position="349"/>
    </location>
</feature>
<evidence type="ECO:0000313" key="4">
    <source>
        <dbReference type="Proteomes" id="UP000598350"/>
    </source>
</evidence>
<feature type="region of interest" description="Disordered" evidence="1">
    <location>
        <begin position="290"/>
        <end position="614"/>
    </location>
</feature>
<feature type="compositionally biased region" description="Basic and acidic residues" evidence="1">
    <location>
        <begin position="432"/>
        <end position="450"/>
    </location>
</feature>
<name>A0ABR7VI22_9FLAO</name>
<feature type="compositionally biased region" description="Low complexity" evidence="1">
    <location>
        <begin position="552"/>
        <end position="564"/>
    </location>
</feature>
<keyword evidence="2" id="KW-1133">Transmembrane helix</keyword>
<sequence length="739" mass="81243">MKEIIKFWIGTVLVFVFSSSAFSQNDKIIIPELDVKKNTYNLIFSPDPQNEKVISAYMEGETEPDSLRFKAEISKVVERIMVTVITEDPGQEIKIDIVKNNWKDVKRSGKTSNGIYQISFDTAEKFGIILTSSEVNVPFNLAVWTSGALMPKSDIFYAVDNTNSIANTSLKSSDGAELVESNGSQENHNMLYYIVGLLAIIAILLLFILIKKKSNKSTLLLIIFFLSQTVIYSNARRSNSAGFQQAIVNAMKNSDEFMEVIFKMDDYASALNALQQGMDDMKNYLDEMEKGSDVDMDPAGQPRLPSSCLSSYTNRDPNENNSSGNGNDRNGNDNPNSRNESNEGSKNQDEFQPMDAAGDNSNDKPDNGPGEMPSSEKESLQLPRYDQNGNLINAGDFPKAPTHISTSGKGNAKNPYIDNGANSSQSNPTYDRNGHLKYPEEFPDAPRKIDLNTGLPIMRPVMQGQQQQGPQSIKQPLYDKNGTLIDAGDYPNAPSKIDPRKIDANAPLQNPFTGGSSEGSSRPGEPKEQSQNATTNEIDNDFSSSGNGGAAGSSSMSNNNPSNTGGSGGSRNPEEGKGPGPGEAGGPGNPGDGNGPGSGGPGSSRGPRDRNDANKKAGCECLKKAYAQLDERRFLLEQLRIITANLDRYTDYKIKYGDDVSSIHGVVGLTWQNEKIKVLKAMQRFDITYEQKYEEMIADLYEILLEIDRCETMLGFENWYSNAGFIYYSFMKDKYKRNK</sequence>
<evidence type="ECO:0000256" key="2">
    <source>
        <dbReference type="SAM" id="Phobius"/>
    </source>
</evidence>
<evidence type="ECO:0000256" key="1">
    <source>
        <dbReference type="SAM" id="MobiDB-lite"/>
    </source>
</evidence>
<proteinExistence type="predicted"/>
<feature type="transmembrane region" description="Helical" evidence="2">
    <location>
        <begin position="190"/>
        <end position="210"/>
    </location>
</feature>
<keyword evidence="4" id="KW-1185">Reference proteome</keyword>
<feature type="compositionally biased region" description="Polar residues" evidence="1">
    <location>
        <begin position="420"/>
        <end position="430"/>
    </location>
</feature>
<evidence type="ECO:0000313" key="3">
    <source>
        <dbReference type="EMBL" id="MBD0852555.1"/>
    </source>
</evidence>
<comment type="caution">
    <text evidence="3">The sequence shown here is derived from an EMBL/GenBank/DDBJ whole genome shotgun (WGS) entry which is preliminary data.</text>
</comment>
<reference evidence="3 4" key="1">
    <citation type="submission" date="2020-05" db="EMBL/GenBank/DDBJ databases">
        <title>The draft genome sequence of Maribacter arenosus CAU 1321.</title>
        <authorList>
            <person name="Mu L."/>
        </authorList>
    </citation>
    <scope>NUCLEOTIDE SEQUENCE [LARGE SCALE GENOMIC DNA]</scope>
    <source>
        <strain evidence="3 4">CAU 1321</strain>
    </source>
</reference>
<feature type="transmembrane region" description="Helical" evidence="2">
    <location>
        <begin position="217"/>
        <end position="235"/>
    </location>
</feature>
<feature type="compositionally biased region" description="Low complexity" evidence="1">
    <location>
        <begin position="319"/>
        <end position="339"/>
    </location>
</feature>
<keyword evidence="2" id="KW-0812">Transmembrane</keyword>
<protein>
    <submittedName>
        <fullName evidence="3">Uncharacterized protein</fullName>
    </submittedName>
</protein>
<dbReference type="Proteomes" id="UP000598350">
    <property type="component" value="Unassembled WGS sequence"/>
</dbReference>